<reference evidence="3 4" key="1">
    <citation type="submission" date="2020-08" db="EMBL/GenBank/DDBJ databases">
        <title>Genomic Encyclopedia of Type Strains, Phase IV (KMG-V): Genome sequencing to study the core and pangenomes of soil and plant-associated prokaryotes.</title>
        <authorList>
            <person name="Whitman W."/>
        </authorList>
    </citation>
    <scope>NUCLEOTIDE SEQUENCE [LARGE SCALE GENOMIC DNA]</scope>
    <source>
        <strain evidence="3 4">D1</strain>
    </source>
</reference>
<name>A0A7J9S7E0_METMI</name>
<evidence type="ECO:0000313" key="3">
    <source>
        <dbReference type="EMBL" id="MBB6495988.1"/>
    </source>
</evidence>
<keyword evidence="2" id="KW-0472">Membrane</keyword>
<keyword evidence="1" id="KW-0175">Coiled coil</keyword>
<keyword evidence="2" id="KW-0812">Transmembrane</keyword>
<feature type="transmembrane region" description="Helical" evidence="2">
    <location>
        <begin position="132"/>
        <end position="155"/>
    </location>
</feature>
<evidence type="ECO:0000256" key="2">
    <source>
        <dbReference type="SAM" id="Phobius"/>
    </source>
</evidence>
<feature type="transmembrane region" description="Helical" evidence="2">
    <location>
        <begin position="161"/>
        <end position="179"/>
    </location>
</feature>
<dbReference type="EMBL" id="JACHED010000001">
    <property type="protein sequence ID" value="MBB6495988.1"/>
    <property type="molecule type" value="Genomic_DNA"/>
</dbReference>
<accession>A0A7J9S7E0</accession>
<comment type="caution">
    <text evidence="3">The sequence shown here is derived from an EMBL/GenBank/DDBJ whole genome shotgun (WGS) entry which is preliminary data.</text>
</comment>
<feature type="transmembrane region" description="Helical" evidence="2">
    <location>
        <begin position="62"/>
        <end position="84"/>
    </location>
</feature>
<gene>
    <name evidence="3" type="ORF">HNP96_000009</name>
</gene>
<evidence type="ECO:0000313" key="4">
    <source>
        <dbReference type="Proteomes" id="UP000590564"/>
    </source>
</evidence>
<protein>
    <submittedName>
        <fullName evidence="3">Uncharacterized protein</fullName>
    </submittedName>
</protein>
<dbReference type="AlphaFoldDB" id="A0A7J9S7E0"/>
<dbReference type="RefSeq" id="WP_184231922.1">
    <property type="nucleotide sequence ID" value="NZ_JACHED010000001.1"/>
</dbReference>
<sequence length="213" mass="24381">MDKKVKETYTEAEKVAISHKFEIYLNMDSKMDNYTKITLSAYALIAPVFATIYAYTYFKIEYYVILTAFVAIITLLNFIIFSILRRISSLKITIDAILADLSIDSTYGVLNGVNMYDLLYEDHKTAINVVYFPYDITTFLSIVSCVVVLICIIEGKTFDEFKINVMLANIVIIVLNIIYRIHSASLMKKVSKSNKELKELTNRIKRGKKVSSN</sequence>
<dbReference type="Proteomes" id="UP000590564">
    <property type="component" value="Unassembled WGS sequence"/>
</dbReference>
<feature type="transmembrane region" description="Helical" evidence="2">
    <location>
        <begin position="37"/>
        <end position="56"/>
    </location>
</feature>
<organism evidence="3 4">
    <name type="scientific">Methanococcus maripaludis</name>
    <name type="common">Methanococcus deltae</name>
    <dbReference type="NCBI Taxonomy" id="39152"/>
    <lineage>
        <taxon>Archaea</taxon>
        <taxon>Methanobacteriati</taxon>
        <taxon>Methanobacteriota</taxon>
        <taxon>Methanomada group</taxon>
        <taxon>Methanococci</taxon>
        <taxon>Methanococcales</taxon>
        <taxon>Methanococcaceae</taxon>
        <taxon>Methanococcus</taxon>
    </lineage>
</organism>
<evidence type="ECO:0000256" key="1">
    <source>
        <dbReference type="SAM" id="Coils"/>
    </source>
</evidence>
<keyword evidence="2" id="KW-1133">Transmembrane helix</keyword>
<feature type="coiled-coil region" evidence="1">
    <location>
        <begin position="183"/>
        <end position="210"/>
    </location>
</feature>
<proteinExistence type="predicted"/>